<gene>
    <name evidence="2" type="ORF">O3M35_012913</name>
</gene>
<sequence length="130" mass="14886">MVMNENNILRIHCTSILASYNIITLTTLFLESTLMEIKDLRIKTLQISILFLILVITKSECSDRAMKKHPRETNLVNFVRLLVLRLIYGFATMLGLQDSISEVANGALVPPGVEDDYSFGDYREYDADYY</sequence>
<keyword evidence="1" id="KW-1133">Transmembrane helix</keyword>
<evidence type="ECO:0000313" key="3">
    <source>
        <dbReference type="Proteomes" id="UP001461498"/>
    </source>
</evidence>
<dbReference type="EMBL" id="JAPXFL010000043">
    <property type="protein sequence ID" value="KAK9496870.1"/>
    <property type="molecule type" value="Genomic_DNA"/>
</dbReference>
<feature type="transmembrane region" description="Helical" evidence="1">
    <location>
        <begin position="7"/>
        <end position="28"/>
    </location>
</feature>
<dbReference type="AlphaFoldDB" id="A0AAW1CHS1"/>
<organism evidence="2 3">
    <name type="scientific">Rhynocoris fuscipes</name>
    <dbReference type="NCBI Taxonomy" id="488301"/>
    <lineage>
        <taxon>Eukaryota</taxon>
        <taxon>Metazoa</taxon>
        <taxon>Ecdysozoa</taxon>
        <taxon>Arthropoda</taxon>
        <taxon>Hexapoda</taxon>
        <taxon>Insecta</taxon>
        <taxon>Pterygota</taxon>
        <taxon>Neoptera</taxon>
        <taxon>Paraneoptera</taxon>
        <taxon>Hemiptera</taxon>
        <taxon>Heteroptera</taxon>
        <taxon>Panheteroptera</taxon>
        <taxon>Cimicomorpha</taxon>
        <taxon>Reduviidae</taxon>
        <taxon>Harpactorinae</taxon>
        <taxon>Harpactorini</taxon>
        <taxon>Rhynocoris</taxon>
    </lineage>
</organism>
<keyword evidence="3" id="KW-1185">Reference proteome</keyword>
<feature type="transmembrane region" description="Helical" evidence="1">
    <location>
        <begin position="78"/>
        <end position="96"/>
    </location>
</feature>
<keyword evidence="1" id="KW-0472">Membrane</keyword>
<feature type="transmembrane region" description="Helical" evidence="1">
    <location>
        <begin position="40"/>
        <end position="57"/>
    </location>
</feature>
<accession>A0AAW1CHS1</accession>
<name>A0AAW1CHS1_9HEMI</name>
<evidence type="ECO:0000256" key="1">
    <source>
        <dbReference type="SAM" id="Phobius"/>
    </source>
</evidence>
<keyword evidence="1" id="KW-0812">Transmembrane</keyword>
<dbReference type="Proteomes" id="UP001461498">
    <property type="component" value="Unassembled WGS sequence"/>
</dbReference>
<comment type="caution">
    <text evidence="2">The sequence shown here is derived from an EMBL/GenBank/DDBJ whole genome shotgun (WGS) entry which is preliminary data.</text>
</comment>
<proteinExistence type="predicted"/>
<reference evidence="2 3" key="1">
    <citation type="submission" date="2022-12" db="EMBL/GenBank/DDBJ databases">
        <title>Chromosome-level genome assembly of true bugs.</title>
        <authorList>
            <person name="Ma L."/>
            <person name="Li H."/>
        </authorList>
    </citation>
    <scope>NUCLEOTIDE SEQUENCE [LARGE SCALE GENOMIC DNA]</scope>
    <source>
        <strain evidence="2">Lab_2022b</strain>
    </source>
</reference>
<protein>
    <submittedName>
        <fullName evidence="2">Uncharacterized protein</fullName>
    </submittedName>
</protein>
<evidence type="ECO:0000313" key="2">
    <source>
        <dbReference type="EMBL" id="KAK9496870.1"/>
    </source>
</evidence>